<dbReference type="EMBL" id="JSZA02000004">
    <property type="protein sequence ID" value="KHD05394.1"/>
    <property type="molecule type" value="Genomic_DNA"/>
</dbReference>
<protein>
    <recommendedName>
        <fullName evidence="3">VWA domain-containing protein</fullName>
    </recommendedName>
</protein>
<dbReference type="AlphaFoldDB" id="A0A0A6P4X7"/>
<keyword evidence="2" id="KW-1185">Reference proteome</keyword>
<evidence type="ECO:0008006" key="3">
    <source>
        <dbReference type="Google" id="ProtNLM"/>
    </source>
</evidence>
<evidence type="ECO:0000313" key="1">
    <source>
        <dbReference type="EMBL" id="KHD05394.1"/>
    </source>
</evidence>
<comment type="caution">
    <text evidence="1">The sequence shown here is derived from an EMBL/GenBank/DDBJ whole genome shotgun (WGS) entry which is preliminary data.</text>
</comment>
<organism evidence="1 2">
    <name type="scientific">Candidatus Thiomargarita nelsonii</name>
    <dbReference type="NCBI Taxonomy" id="1003181"/>
    <lineage>
        <taxon>Bacteria</taxon>
        <taxon>Pseudomonadati</taxon>
        <taxon>Pseudomonadota</taxon>
        <taxon>Gammaproteobacteria</taxon>
        <taxon>Thiotrichales</taxon>
        <taxon>Thiotrichaceae</taxon>
        <taxon>Thiomargarita</taxon>
    </lineage>
</organism>
<gene>
    <name evidence="1" type="ORF">PN36_01475</name>
</gene>
<name>A0A0A6P4X7_9GAMM</name>
<reference evidence="1 2" key="1">
    <citation type="journal article" date="2016" name="Front. Microbiol.">
        <title>Single-Cell (Meta-)Genomics of a Dimorphic Candidatus Thiomargarita nelsonii Reveals Genomic Plasticity.</title>
        <authorList>
            <person name="Flood B.E."/>
            <person name="Fliss P."/>
            <person name="Jones D.S."/>
            <person name="Dick G.J."/>
            <person name="Jain S."/>
            <person name="Kaster A.K."/>
            <person name="Winkel M."/>
            <person name="Mussmann M."/>
            <person name="Bailey J."/>
        </authorList>
    </citation>
    <scope>NUCLEOTIDE SEQUENCE [LARGE SCALE GENOMIC DNA]</scope>
    <source>
        <strain evidence="1">Hydrate Ridge</strain>
    </source>
</reference>
<dbReference type="Proteomes" id="UP000030428">
    <property type="component" value="Unassembled WGS sequence"/>
</dbReference>
<evidence type="ECO:0000313" key="2">
    <source>
        <dbReference type="Proteomes" id="UP000030428"/>
    </source>
</evidence>
<accession>A0A0A6P4X7</accession>
<proteinExistence type="predicted"/>
<sequence length="547" mass="62050">MTTNINQIINKTWPKAQAHWSQFLLLSTPKDDSQQHSIAQIHLGNRQVTLNHKTIKEKGLEDCIEALLAHEIGHHVRYPGTLAVQARLRLLEKSLIPIEEYSLINLFTDIMINEHIGHTQRDQLIRIYQAFDDNSLNDPAFLFYLAVYEELWQTEQGALMGRARADFEKAYSSYRADAQLLSQNLFNLGPNIYTQFLYFISVVCRYIKPPELERPKNINPYQCAADEPSPEDWADALTPSAREKEAIRRALAEGWLDEKEAKSLDGKNSLERRIMGLPGLQQGAADQVPEIMAAYYRQQAERYLVHPPPQRTLGEAVVPTTIDDWEPQDAVQDIDWLTTLLYRGDQLGAALPLKRNKIAEVEGYDVPLWQPKVEIYLDVSGSMPDPRHTHNAMTLASQILVMGAIRAGGRARALLYSSDHVAYWQWCRSEIELSRFLMHYIGSGTQFPFEKLQSSVRESSDAQPIRVIISDSDFDYNYDEHEQAAGILGEAIQSSQQLILLLHALGELNDARYQAAGATVIRIEEMEDFPKLAAKLAHALFSAMPLS</sequence>